<evidence type="ECO:0000256" key="1">
    <source>
        <dbReference type="SAM" id="Coils"/>
    </source>
</evidence>
<feature type="compositionally biased region" description="Low complexity" evidence="2">
    <location>
        <begin position="579"/>
        <end position="591"/>
    </location>
</feature>
<keyword evidence="1" id="KW-0175">Coiled coil</keyword>
<comment type="caution">
    <text evidence="3">The sequence shown here is derived from an EMBL/GenBank/DDBJ whole genome shotgun (WGS) entry which is preliminary data.</text>
</comment>
<feature type="compositionally biased region" description="Polar residues" evidence="2">
    <location>
        <begin position="261"/>
        <end position="291"/>
    </location>
</feature>
<feature type="compositionally biased region" description="Polar residues" evidence="2">
    <location>
        <begin position="129"/>
        <end position="140"/>
    </location>
</feature>
<evidence type="ECO:0000313" key="4">
    <source>
        <dbReference type="Proteomes" id="UP001175271"/>
    </source>
</evidence>
<feature type="region of interest" description="Disordered" evidence="2">
    <location>
        <begin position="212"/>
        <end position="236"/>
    </location>
</feature>
<feature type="coiled-coil region" evidence="1">
    <location>
        <begin position="808"/>
        <end position="835"/>
    </location>
</feature>
<feature type="compositionally biased region" description="Basic and acidic residues" evidence="2">
    <location>
        <begin position="343"/>
        <end position="352"/>
    </location>
</feature>
<feature type="compositionally biased region" description="Polar residues" evidence="2">
    <location>
        <begin position="419"/>
        <end position="435"/>
    </location>
</feature>
<feature type="compositionally biased region" description="Polar residues" evidence="2">
    <location>
        <begin position="151"/>
        <end position="182"/>
    </location>
</feature>
<feature type="region of interest" description="Disordered" evidence="2">
    <location>
        <begin position="511"/>
        <end position="605"/>
    </location>
</feature>
<accession>A0AA39LJ07</accession>
<feature type="region of interest" description="Disordered" evidence="2">
    <location>
        <begin position="100"/>
        <end position="182"/>
    </location>
</feature>
<protein>
    <submittedName>
        <fullName evidence="3">Uncharacterized protein</fullName>
    </submittedName>
</protein>
<keyword evidence="4" id="KW-1185">Reference proteome</keyword>
<feature type="region of interest" description="Disordered" evidence="2">
    <location>
        <begin position="328"/>
        <end position="499"/>
    </location>
</feature>
<evidence type="ECO:0000256" key="2">
    <source>
        <dbReference type="SAM" id="MobiDB-lite"/>
    </source>
</evidence>
<dbReference type="Proteomes" id="UP001175271">
    <property type="component" value="Unassembled WGS sequence"/>
</dbReference>
<organism evidence="3 4">
    <name type="scientific">Steinernema hermaphroditum</name>
    <dbReference type="NCBI Taxonomy" id="289476"/>
    <lineage>
        <taxon>Eukaryota</taxon>
        <taxon>Metazoa</taxon>
        <taxon>Ecdysozoa</taxon>
        <taxon>Nematoda</taxon>
        <taxon>Chromadorea</taxon>
        <taxon>Rhabditida</taxon>
        <taxon>Tylenchina</taxon>
        <taxon>Panagrolaimomorpha</taxon>
        <taxon>Strongyloidoidea</taxon>
        <taxon>Steinernematidae</taxon>
        <taxon>Steinernema</taxon>
    </lineage>
</organism>
<feature type="region of interest" description="Disordered" evidence="2">
    <location>
        <begin position="1"/>
        <end position="54"/>
    </location>
</feature>
<dbReference type="EMBL" id="JAUCMV010000005">
    <property type="protein sequence ID" value="KAK0399481.1"/>
    <property type="molecule type" value="Genomic_DNA"/>
</dbReference>
<feature type="region of interest" description="Disordered" evidence="2">
    <location>
        <begin position="251"/>
        <end position="299"/>
    </location>
</feature>
<reference evidence="3" key="1">
    <citation type="submission" date="2023-06" db="EMBL/GenBank/DDBJ databases">
        <title>Genomic analysis of the entomopathogenic nematode Steinernema hermaphroditum.</title>
        <authorList>
            <person name="Schwarz E.M."/>
            <person name="Heppert J.K."/>
            <person name="Baniya A."/>
            <person name="Schwartz H.T."/>
            <person name="Tan C.-H."/>
            <person name="Antoshechkin I."/>
            <person name="Sternberg P.W."/>
            <person name="Goodrich-Blair H."/>
            <person name="Dillman A.R."/>
        </authorList>
    </citation>
    <scope>NUCLEOTIDE SEQUENCE</scope>
    <source>
        <strain evidence="3">PS9179</strain>
        <tissue evidence="3">Whole animal</tissue>
    </source>
</reference>
<feature type="region of interest" description="Disordered" evidence="2">
    <location>
        <begin position="642"/>
        <end position="668"/>
    </location>
</feature>
<name>A0AA39LJ07_9BILA</name>
<dbReference type="AlphaFoldDB" id="A0AA39LJ07"/>
<proteinExistence type="predicted"/>
<evidence type="ECO:0000313" key="3">
    <source>
        <dbReference type="EMBL" id="KAK0399481.1"/>
    </source>
</evidence>
<sequence length="839" mass="92088">MGGQQSVATLKKPCRNRTSVDDLRNGLLRKTRPKSASLCCSPSPSRFSPKLTVPKKLPTLDKVMNSPRAMVNRSFRRSNASPYPYPRTHTTLMVLPSVRPLDSNAQSPETPEQGKPRPPLNRAIPTIPESRSNESIMTQASERRDDGCFDQPTTSSSQPFTLNGTTSDHAANHIQNGNVSAPKTENSLVIENRMAQNLAAKTATREIRDEITASISSSSSKTNTKTNRPEPPKSPLISVAHSVRSRLTKLGSRFGNKSDPNRSSIRGSASLMSMRNSCEPSTSRMMKSTSMDGKPNAKASAIPIRTNPAVSRATAPKPVIPTATASLRVQIAPPKQESPSTERLSEKGEQKAEPTPITAENKHHAEEKIEEMDTGQSPSVETALPMQPPITPEQVKAKENLNPVPTNKKESTPKKTSMLIPTSKVTARMTTAFLTKSNKKSKADANKMNQSTKRNSLELKETTPVAATKSSRTLSLPLKKTENQDRCPSPDRHSDPNDMKLMKKLERSFIPLMKPTPRMSNVHSIRSVKPANDREAPLAECESSRVENSPAVEFPPVNFERLNSSPGAKRQEDANGNIAASSTSVPVAPSAQLSDPSDDSSYMKLISPATTSASADTHKGLIDDEIKDQPMLIGNSFALIDDIDSSTSGRSSRRKRRSDIFDDDEEDQEALDAHENIVNGNDEDGNPPMPQGLDYELDTVEEQLAMISLSSSFSRPKNQSVEKLNGKNGSIYPGQQLEKAKSLDADNGNAIAVVDYESSCRDLAHIKQQLLLLKNIFDNELNVGQLLEEREQGVQDEQEPNPRRTLTVEELMEENDALRRQLLEKDKIIESLRAQLLLT</sequence>
<gene>
    <name evidence="3" type="ORF">QR680_003070</name>
</gene>
<feature type="compositionally biased region" description="Low complexity" evidence="2">
    <location>
        <begin position="212"/>
        <end position="226"/>
    </location>
</feature>
<feature type="compositionally biased region" description="Basic and acidic residues" evidence="2">
    <location>
        <begin position="479"/>
        <end position="499"/>
    </location>
</feature>
<feature type="compositionally biased region" description="Basic and acidic residues" evidence="2">
    <location>
        <begin position="531"/>
        <end position="545"/>
    </location>
</feature>